<evidence type="ECO:0000256" key="5">
    <source>
        <dbReference type="SAM" id="MobiDB-lite"/>
    </source>
</evidence>
<dbReference type="Pfam" id="PF13087">
    <property type="entry name" value="AAA_12"/>
    <property type="match status" value="1"/>
</dbReference>
<dbReference type="AlphaFoldDB" id="A0A7E4VUE0"/>
<keyword evidence="2" id="KW-0378">Hydrolase</keyword>
<feature type="domain" description="DNA2/NAM7 helicase-like C-terminal" evidence="6">
    <location>
        <begin position="750"/>
        <end position="935"/>
    </location>
</feature>
<dbReference type="InterPro" id="IPR027417">
    <property type="entry name" value="P-loop_NTPase"/>
</dbReference>
<keyword evidence="7" id="KW-1185">Reference proteome</keyword>
<evidence type="ECO:0000256" key="2">
    <source>
        <dbReference type="ARBA" id="ARBA00022801"/>
    </source>
</evidence>
<dbReference type="Pfam" id="PF13245">
    <property type="entry name" value="AAA_19"/>
    <property type="match status" value="1"/>
</dbReference>
<accession>A0A7E4VUE0</accession>
<feature type="region of interest" description="Disordered" evidence="5">
    <location>
        <begin position="614"/>
        <end position="635"/>
    </location>
</feature>
<dbReference type="GO" id="GO:0043139">
    <property type="term" value="F:5'-3' DNA helicase activity"/>
    <property type="evidence" value="ECO:0007669"/>
    <property type="project" value="TreeGrafter"/>
</dbReference>
<dbReference type="Gene3D" id="3.40.50.300">
    <property type="entry name" value="P-loop containing nucleotide triphosphate hydrolases"/>
    <property type="match status" value="2"/>
</dbReference>
<protein>
    <submittedName>
        <fullName evidence="8">AAA_12 domain-containing protein</fullName>
    </submittedName>
</protein>
<keyword evidence="3" id="KW-0347">Helicase</keyword>
<dbReference type="PANTHER" id="PTHR43788:SF16">
    <property type="entry name" value="HELICASE WITH ZINC FINGER 2"/>
    <property type="match status" value="1"/>
</dbReference>
<dbReference type="CDD" id="cd18808">
    <property type="entry name" value="SF1_C_Upf1"/>
    <property type="match status" value="1"/>
</dbReference>
<evidence type="ECO:0000256" key="3">
    <source>
        <dbReference type="ARBA" id="ARBA00022806"/>
    </source>
</evidence>
<dbReference type="GO" id="GO:0016787">
    <property type="term" value="F:hydrolase activity"/>
    <property type="evidence" value="ECO:0007669"/>
    <property type="project" value="UniProtKB-KW"/>
</dbReference>
<dbReference type="PANTHER" id="PTHR43788">
    <property type="entry name" value="DNA2/NAM7 HELICASE FAMILY MEMBER"/>
    <property type="match status" value="1"/>
</dbReference>
<evidence type="ECO:0000313" key="8">
    <source>
        <dbReference type="WBParaSite" id="Pan_g2498.t1"/>
    </source>
</evidence>
<evidence type="ECO:0000256" key="1">
    <source>
        <dbReference type="ARBA" id="ARBA00022741"/>
    </source>
</evidence>
<proteinExistence type="predicted"/>
<dbReference type="WBParaSite" id="Pan_g2498.t1">
    <property type="protein sequence ID" value="Pan_g2498.t1"/>
    <property type="gene ID" value="Pan_g2498"/>
</dbReference>
<dbReference type="Proteomes" id="UP000492821">
    <property type="component" value="Unassembled WGS sequence"/>
</dbReference>
<keyword evidence="1" id="KW-0547">Nucleotide-binding</keyword>
<reference evidence="8" key="2">
    <citation type="submission" date="2020-10" db="UniProtKB">
        <authorList>
            <consortium name="WormBaseParasite"/>
        </authorList>
    </citation>
    <scope>IDENTIFICATION</scope>
</reference>
<name>A0A7E4VUE0_PANRE</name>
<evidence type="ECO:0000313" key="7">
    <source>
        <dbReference type="Proteomes" id="UP000492821"/>
    </source>
</evidence>
<dbReference type="InterPro" id="IPR047187">
    <property type="entry name" value="SF1_C_Upf1"/>
</dbReference>
<sequence length="966" mass="106995">MPDPPLKPPRHRCDVSPDPTVTMATTNPCFCRNTAKSMNPSTTIAVSNQPQSSQTSLRTVCSTATTQQKPFIAEAIKPSFGENRFLIFARQGPPSRDMPALVKVGDFTVINNGEFVFDNVFDKLDAGVIVIVLQYDAADEPIIEKIPAPNMSRALKIEFTDARPRIISCLTMLTDVQFDRQGRMTECRFIDTVSRQERYLRKALMPMLAQNAKTLQVGTLFRAYYVNYGPGSRYIAQRNMYFSPLVVTPMTVKHEVVPEWSDVAAMIGAVYEDCQKTELKLNVSVGYGWIGELMKLSLIAAGCVKNREKREAELLAKPQWKILCNGNVEITVWLRLKVFQMMAVASCYVKGGFIVVRRPEDKIMVSIAPASFMITAIEFDEEDESILLKAVSSMKAVTAAVGTNFMDTIVDKEVLIQPGTNAEMGTTLAEDLINGKLKHLYSSENENVATSIFKAIFGQSISATTTEPDELIILNDKLKHDRTNIISLILGKQFPVIHCEAPAGCGKTTLIAETCREYCKRQSKWIPMLVSTANAPVLHAARELQDMETPPLVLASTVAIAKKVGETVEADEKCTLMSHLQRLMDNVKLAGNDRCDVEEAYSIEVKLRKQQDSEASAADRLDLLPPQHGVDDEMDDDEVNNVHGSLKTNGRSVTKQIAAGIEVLLRLSPPPLIAATTAMAFKYANVLKDHVRLLLIDEACTVPVIHAAALLSKFNTIQKLVLVGDSKQLAVYSRNLPAIVKNMGFESVFSVFYKTANIGFKQSALQTSFRFHPEMTNFVKSIVYPEIDLKSAVTAEARSEFKRLQPLNTTLPIVLLTAAGRDRPVFPISRTNDNHTFKAVEVLKTVIEAASPTTTIAVICLYHAQKTDILQLAGEDINKRVIYASVDSFQGQEADIVLLVTTKTRDTADNGFLLKEERRNVALTRAKSGLVIIGDPMALIQNETWRPVVEKLKEAGTIVNHLYVQE</sequence>
<dbReference type="InterPro" id="IPR041679">
    <property type="entry name" value="DNA2/NAM7-like_C"/>
</dbReference>
<evidence type="ECO:0000256" key="4">
    <source>
        <dbReference type="ARBA" id="ARBA00022840"/>
    </source>
</evidence>
<dbReference type="SUPFAM" id="SSF52540">
    <property type="entry name" value="P-loop containing nucleoside triphosphate hydrolases"/>
    <property type="match status" value="1"/>
</dbReference>
<organism evidence="7 8">
    <name type="scientific">Panagrellus redivivus</name>
    <name type="common">Microworm</name>
    <dbReference type="NCBI Taxonomy" id="6233"/>
    <lineage>
        <taxon>Eukaryota</taxon>
        <taxon>Metazoa</taxon>
        <taxon>Ecdysozoa</taxon>
        <taxon>Nematoda</taxon>
        <taxon>Chromadorea</taxon>
        <taxon>Rhabditida</taxon>
        <taxon>Tylenchina</taxon>
        <taxon>Panagrolaimomorpha</taxon>
        <taxon>Panagrolaimoidea</taxon>
        <taxon>Panagrolaimidae</taxon>
        <taxon>Panagrellus</taxon>
    </lineage>
</organism>
<dbReference type="InterPro" id="IPR050534">
    <property type="entry name" value="Coronavir_polyprotein_1ab"/>
</dbReference>
<reference evidence="7" key="1">
    <citation type="journal article" date="2013" name="Genetics">
        <title>The draft genome and transcriptome of Panagrellus redivivus are shaped by the harsh demands of a free-living lifestyle.</title>
        <authorList>
            <person name="Srinivasan J."/>
            <person name="Dillman A.R."/>
            <person name="Macchietto M.G."/>
            <person name="Heikkinen L."/>
            <person name="Lakso M."/>
            <person name="Fracchia K.M."/>
            <person name="Antoshechkin I."/>
            <person name="Mortazavi A."/>
            <person name="Wong G."/>
            <person name="Sternberg P.W."/>
        </authorList>
    </citation>
    <scope>NUCLEOTIDE SEQUENCE [LARGE SCALE GENOMIC DNA]</scope>
    <source>
        <strain evidence="7">MT8872</strain>
    </source>
</reference>
<keyword evidence="4" id="KW-0067">ATP-binding</keyword>
<evidence type="ECO:0000259" key="6">
    <source>
        <dbReference type="Pfam" id="PF13087"/>
    </source>
</evidence>
<dbReference type="GO" id="GO:0005524">
    <property type="term" value="F:ATP binding"/>
    <property type="evidence" value="ECO:0007669"/>
    <property type="project" value="UniProtKB-KW"/>
</dbReference>